<dbReference type="NCBIfam" id="TIGR00418">
    <property type="entry name" value="thrS"/>
    <property type="match status" value="1"/>
</dbReference>
<reference evidence="16" key="1">
    <citation type="journal article" date="2020" name="mSystems">
        <title>Genome- and Community-Level Interaction Insights into Carbon Utilization and Element Cycling Functions of Hydrothermarchaeota in Hydrothermal Sediment.</title>
        <authorList>
            <person name="Zhou Z."/>
            <person name="Liu Y."/>
            <person name="Xu W."/>
            <person name="Pan J."/>
            <person name="Luo Z.H."/>
            <person name="Li M."/>
        </authorList>
    </citation>
    <scope>NUCLEOTIDE SEQUENCE [LARGE SCALE GENOMIC DNA]</scope>
    <source>
        <strain evidence="16">HyVt-533</strain>
    </source>
</reference>
<keyword evidence="6 13" id="KW-0547">Nucleotide-binding</keyword>
<dbReference type="SUPFAM" id="SSF81271">
    <property type="entry name" value="TGS-like"/>
    <property type="match status" value="1"/>
</dbReference>
<sequence length="636" mass="74076">MEIKISLPDGRKTVVEAGVKAAEVLKDFLTKETIGAKLNDKVIDLETPLYEDGVLTPLTPDEPEALEILRHTAAHVLAQAVKELFPEAKLGIGPATEQGFYYDFDYERSFTPEDLVQIEKRMKKIVKKRLPIRREELAKEEALRLFEELNEPYKIELIKEIPEEKVSIYRQGDFLDLCRGPHLPHTGWVKAFKLLSVAGAYWRGDEKNPMLWRIYGTAFFKKEDLEAYLHRLEEAKRRDHRRLGKELELFSIEDEVGPGLILWHPKGALVRKIIEDFWKEEHLKRGYELVVTPHIARRHLWKISGHLDFYAENMFAPMKIDEIEYQLKPMNCPFHILIYKSRRRSYRELPIRWCELGTVYRYERSGVLHGLMRVRGFTQDDAHIFCREDQLEEEIFKCLDLTVYFLSTFGFAEYQIYLSTRPEKYVGSEEIWEKAEGALRKALEDKGLAYEIDPGEGVFYGPKIDIKIKDVLGRFWQCSTIQVDFNIPERFDITYIGEDNRPHRPIMIHRALLGSLERFFGVLIEHYAGAFPVWLAPVQAVVVTVADRHVPYGERVLERLKGAGIRTKADFRNEKLGFKIREAQLQKIPYMLIIGDKEVENEALTVRTRKGENLPLITVEDFIARVQEEVSAKVIN</sequence>
<dbReference type="InterPro" id="IPR045864">
    <property type="entry name" value="aa-tRNA-synth_II/BPL/LPL"/>
</dbReference>
<dbReference type="Gene3D" id="3.30.980.10">
    <property type="entry name" value="Threonyl-trna Synthetase, Chain A, domain 2"/>
    <property type="match status" value="1"/>
</dbReference>
<dbReference type="InterPro" id="IPR002314">
    <property type="entry name" value="aa-tRNA-synt_IIb"/>
</dbReference>
<comment type="caution">
    <text evidence="13">Lacks conserved residue(s) required for the propagation of feature annotation.</text>
</comment>
<dbReference type="GO" id="GO:0000049">
    <property type="term" value="F:tRNA binding"/>
    <property type="evidence" value="ECO:0007669"/>
    <property type="project" value="UniProtKB-KW"/>
</dbReference>
<evidence type="ECO:0000256" key="9">
    <source>
        <dbReference type="ARBA" id="ARBA00022884"/>
    </source>
</evidence>
<keyword evidence="5 13" id="KW-0479">Metal-binding</keyword>
<dbReference type="Gene3D" id="3.30.54.20">
    <property type="match status" value="1"/>
</dbReference>
<feature type="binding site" evidence="13">
    <location>
        <position position="332"/>
    </location>
    <ligand>
        <name>Zn(2+)</name>
        <dbReference type="ChEBI" id="CHEBI:29105"/>
        <note>catalytic</note>
    </ligand>
</feature>
<dbReference type="PANTHER" id="PTHR11451">
    <property type="entry name" value="THREONINE-TRNA LIGASE"/>
    <property type="match status" value="1"/>
</dbReference>
<evidence type="ECO:0000256" key="5">
    <source>
        <dbReference type="ARBA" id="ARBA00022723"/>
    </source>
</evidence>
<dbReference type="FunFam" id="3.40.50.800:FF:000001">
    <property type="entry name" value="Threonine--tRNA ligase"/>
    <property type="match status" value="1"/>
</dbReference>
<evidence type="ECO:0000256" key="4">
    <source>
        <dbReference type="ARBA" id="ARBA00022598"/>
    </source>
</evidence>
<evidence type="ECO:0000256" key="1">
    <source>
        <dbReference type="ARBA" id="ARBA00008226"/>
    </source>
</evidence>
<comment type="caution">
    <text evidence="16">The sequence shown here is derived from an EMBL/GenBank/DDBJ whole genome shotgun (WGS) entry which is preliminary data.</text>
</comment>
<comment type="cofactor">
    <cofactor evidence="13">
        <name>Zn(2+)</name>
        <dbReference type="ChEBI" id="CHEBI:29105"/>
    </cofactor>
    <text evidence="13">Binds 1 zinc ion per subunit.</text>
</comment>
<evidence type="ECO:0000313" key="16">
    <source>
        <dbReference type="EMBL" id="HHI97317.1"/>
    </source>
</evidence>
<dbReference type="CDD" id="cd01667">
    <property type="entry name" value="TGS_ThrRS"/>
    <property type="match status" value="1"/>
</dbReference>
<dbReference type="InterPro" id="IPR033728">
    <property type="entry name" value="ThrRS_core"/>
</dbReference>
<dbReference type="SUPFAM" id="SSF55186">
    <property type="entry name" value="ThrRS/AlaRS common domain"/>
    <property type="match status" value="1"/>
</dbReference>
<dbReference type="AlphaFoldDB" id="A0A7V5NZX2"/>
<evidence type="ECO:0000256" key="12">
    <source>
        <dbReference type="ARBA" id="ARBA00049515"/>
    </source>
</evidence>
<evidence type="ECO:0000256" key="3">
    <source>
        <dbReference type="ARBA" id="ARBA00022555"/>
    </source>
</evidence>
<evidence type="ECO:0000256" key="11">
    <source>
        <dbReference type="ARBA" id="ARBA00023146"/>
    </source>
</evidence>
<dbReference type="FunFam" id="3.30.980.10:FF:000005">
    <property type="entry name" value="Threonyl-tRNA synthetase, mitochondrial"/>
    <property type="match status" value="1"/>
</dbReference>
<dbReference type="GO" id="GO:0005524">
    <property type="term" value="F:ATP binding"/>
    <property type="evidence" value="ECO:0007669"/>
    <property type="project" value="UniProtKB-UniRule"/>
</dbReference>
<dbReference type="GO" id="GO:0046872">
    <property type="term" value="F:metal ion binding"/>
    <property type="evidence" value="ECO:0007669"/>
    <property type="project" value="UniProtKB-KW"/>
</dbReference>
<evidence type="ECO:0000256" key="7">
    <source>
        <dbReference type="ARBA" id="ARBA00022833"/>
    </source>
</evidence>
<accession>A0A7V5NZX2</accession>
<dbReference type="EC" id="6.1.1.3" evidence="13"/>
<dbReference type="InterPro" id="IPR004095">
    <property type="entry name" value="TGS"/>
</dbReference>
<dbReference type="PROSITE" id="PS51880">
    <property type="entry name" value="TGS"/>
    <property type="match status" value="1"/>
</dbReference>
<feature type="binding site" evidence="13">
    <location>
        <position position="509"/>
    </location>
    <ligand>
        <name>Zn(2+)</name>
        <dbReference type="ChEBI" id="CHEBI:29105"/>
        <note>catalytic</note>
    </ligand>
</feature>
<evidence type="ECO:0000256" key="10">
    <source>
        <dbReference type="ARBA" id="ARBA00022917"/>
    </source>
</evidence>
<dbReference type="PANTHER" id="PTHR11451:SF44">
    <property type="entry name" value="THREONINE--TRNA LIGASE, CHLOROPLASTIC_MITOCHONDRIAL 2"/>
    <property type="match status" value="1"/>
</dbReference>
<organism evidence="16">
    <name type="scientific">Thermodesulfatator atlanticus</name>
    <dbReference type="NCBI Taxonomy" id="501497"/>
    <lineage>
        <taxon>Bacteria</taxon>
        <taxon>Pseudomonadati</taxon>
        <taxon>Thermodesulfobacteriota</taxon>
        <taxon>Thermodesulfobacteria</taxon>
        <taxon>Thermodesulfobacteriales</taxon>
        <taxon>Thermodesulfatatoraceae</taxon>
        <taxon>Thermodesulfatator</taxon>
    </lineage>
</organism>
<dbReference type="GO" id="GO:0005737">
    <property type="term" value="C:cytoplasm"/>
    <property type="evidence" value="ECO:0007669"/>
    <property type="project" value="UniProtKB-SubCell"/>
</dbReference>
<keyword evidence="4 13" id="KW-0436">Ligase</keyword>
<dbReference type="InterPro" id="IPR018163">
    <property type="entry name" value="Thr/Ala-tRNA-synth_IIc_edit"/>
</dbReference>
<dbReference type="InterPro" id="IPR036621">
    <property type="entry name" value="Anticodon-bd_dom_sf"/>
</dbReference>
<dbReference type="EMBL" id="DROK01000160">
    <property type="protein sequence ID" value="HHI97317.1"/>
    <property type="molecule type" value="Genomic_DNA"/>
</dbReference>
<dbReference type="Pfam" id="PF07973">
    <property type="entry name" value="tRNA_SAD"/>
    <property type="match status" value="1"/>
</dbReference>
<keyword evidence="11 13" id="KW-0030">Aminoacyl-tRNA synthetase</keyword>
<dbReference type="InterPro" id="IPR012947">
    <property type="entry name" value="tRNA_SAD"/>
</dbReference>
<keyword evidence="2 13" id="KW-0963">Cytoplasm</keyword>
<comment type="catalytic activity">
    <reaction evidence="12 13">
        <text>tRNA(Thr) + L-threonine + ATP = L-threonyl-tRNA(Thr) + AMP + diphosphate + H(+)</text>
        <dbReference type="Rhea" id="RHEA:24624"/>
        <dbReference type="Rhea" id="RHEA-COMP:9670"/>
        <dbReference type="Rhea" id="RHEA-COMP:9704"/>
        <dbReference type="ChEBI" id="CHEBI:15378"/>
        <dbReference type="ChEBI" id="CHEBI:30616"/>
        <dbReference type="ChEBI" id="CHEBI:33019"/>
        <dbReference type="ChEBI" id="CHEBI:57926"/>
        <dbReference type="ChEBI" id="CHEBI:78442"/>
        <dbReference type="ChEBI" id="CHEBI:78534"/>
        <dbReference type="ChEBI" id="CHEBI:456215"/>
        <dbReference type="EC" id="6.1.1.3"/>
    </reaction>
</comment>
<dbReference type="HAMAP" id="MF_00184">
    <property type="entry name" value="Thr_tRNA_synth"/>
    <property type="match status" value="1"/>
</dbReference>
<dbReference type="CDD" id="cd00771">
    <property type="entry name" value="ThrRS_core"/>
    <property type="match status" value="1"/>
</dbReference>
<dbReference type="GO" id="GO:0004829">
    <property type="term" value="F:threonine-tRNA ligase activity"/>
    <property type="evidence" value="ECO:0007669"/>
    <property type="project" value="UniProtKB-UniRule"/>
</dbReference>
<dbReference type="FunFam" id="3.30.54.20:FF:000002">
    <property type="entry name" value="Threonine--tRNA ligase"/>
    <property type="match status" value="1"/>
</dbReference>
<dbReference type="SMART" id="SM00863">
    <property type="entry name" value="tRNA_SAD"/>
    <property type="match status" value="1"/>
</dbReference>
<keyword evidence="9 13" id="KW-0694">RNA-binding</keyword>
<proteinExistence type="inferred from homology"/>
<dbReference type="InterPro" id="IPR004154">
    <property type="entry name" value="Anticodon-bd"/>
</dbReference>
<dbReference type="Gene3D" id="3.40.50.800">
    <property type="entry name" value="Anticodon-binding domain"/>
    <property type="match status" value="1"/>
</dbReference>
<dbReference type="InterPro" id="IPR012676">
    <property type="entry name" value="TGS-like"/>
</dbReference>
<dbReference type="InterPro" id="IPR047246">
    <property type="entry name" value="ThrRS_anticodon"/>
</dbReference>
<feature type="domain" description="Aminoacyl-transfer RNA synthetases class-II family profile" evidence="14">
    <location>
        <begin position="239"/>
        <end position="532"/>
    </location>
</feature>
<evidence type="ECO:0000256" key="13">
    <source>
        <dbReference type="HAMAP-Rule" id="MF_00184"/>
    </source>
</evidence>
<evidence type="ECO:0000259" key="15">
    <source>
        <dbReference type="PROSITE" id="PS51880"/>
    </source>
</evidence>
<dbReference type="CDD" id="cd00860">
    <property type="entry name" value="ThrRS_anticodon"/>
    <property type="match status" value="1"/>
</dbReference>
<dbReference type="PRINTS" id="PR01047">
    <property type="entry name" value="TRNASYNTHTHR"/>
</dbReference>
<keyword evidence="3 13" id="KW-0820">tRNA-binding</keyword>
<evidence type="ECO:0000256" key="8">
    <source>
        <dbReference type="ARBA" id="ARBA00022840"/>
    </source>
</evidence>
<dbReference type="SUPFAM" id="SSF52954">
    <property type="entry name" value="Class II aaRS ABD-related"/>
    <property type="match status" value="1"/>
</dbReference>
<feature type="domain" description="TGS" evidence="15">
    <location>
        <begin position="1"/>
        <end position="59"/>
    </location>
</feature>
<dbReference type="Pfam" id="PF03129">
    <property type="entry name" value="HGTP_anticodon"/>
    <property type="match status" value="1"/>
</dbReference>
<keyword evidence="7 13" id="KW-0862">Zinc</keyword>
<dbReference type="InterPro" id="IPR012675">
    <property type="entry name" value="Beta-grasp_dom_sf"/>
</dbReference>
<dbReference type="Gene3D" id="3.10.20.30">
    <property type="match status" value="1"/>
</dbReference>
<protein>
    <recommendedName>
        <fullName evidence="13">Threonine--tRNA ligase</fullName>
        <ecNumber evidence="13">6.1.1.3</ecNumber>
    </recommendedName>
    <alternativeName>
        <fullName evidence="13">Threonyl-tRNA synthetase</fullName>
        <shortName evidence="13">ThrRS</shortName>
    </alternativeName>
</protein>
<dbReference type="InterPro" id="IPR006195">
    <property type="entry name" value="aa-tRNA-synth_II"/>
</dbReference>
<comment type="subunit">
    <text evidence="13">Homodimer.</text>
</comment>
<dbReference type="InterPro" id="IPR002320">
    <property type="entry name" value="Thr-tRNA-ligase_IIa"/>
</dbReference>
<dbReference type="PROSITE" id="PS50862">
    <property type="entry name" value="AA_TRNA_LIGASE_II"/>
    <property type="match status" value="1"/>
</dbReference>
<dbReference type="GO" id="GO:0006435">
    <property type="term" value="P:threonyl-tRNA aminoacylation"/>
    <property type="evidence" value="ECO:0007669"/>
    <property type="project" value="UniProtKB-UniRule"/>
</dbReference>
<dbReference type="Pfam" id="PF00587">
    <property type="entry name" value="tRNA-synt_2b"/>
    <property type="match status" value="1"/>
</dbReference>
<keyword evidence="10 13" id="KW-0648">Protein biosynthesis</keyword>
<evidence type="ECO:0000256" key="2">
    <source>
        <dbReference type="ARBA" id="ARBA00022490"/>
    </source>
</evidence>
<evidence type="ECO:0000256" key="6">
    <source>
        <dbReference type="ARBA" id="ARBA00022741"/>
    </source>
</evidence>
<dbReference type="SUPFAM" id="SSF55681">
    <property type="entry name" value="Class II aaRS and biotin synthetases"/>
    <property type="match status" value="1"/>
</dbReference>
<comment type="subcellular location">
    <subcellularLocation>
        <location evidence="13">Cytoplasm</location>
    </subcellularLocation>
</comment>
<dbReference type="Gene3D" id="3.30.930.10">
    <property type="entry name" value="Bira Bifunctional Protein, Domain 2"/>
    <property type="match status" value="1"/>
</dbReference>
<comment type="similarity">
    <text evidence="1 13">Belongs to the class-II aminoacyl-tRNA synthetase family.</text>
</comment>
<keyword evidence="8 13" id="KW-0067">ATP-binding</keyword>
<name>A0A7V5NZX2_9BACT</name>
<dbReference type="FunFam" id="3.30.930.10:FF:000002">
    <property type="entry name" value="Threonine--tRNA ligase"/>
    <property type="match status" value="1"/>
</dbReference>
<gene>
    <name evidence="13 16" type="primary">thrS</name>
    <name evidence="16" type="ORF">ENJ96_05630</name>
</gene>
<dbReference type="Proteomes" id="UP000886101">
    <property type="component" value="Unassembled WGS sequence"/>
</dbReference>
<feature type="binding site" evidence="13">
    <location>
        <position position="383"/>
    </location>
    <ligand>
        <name>Zn(2+)</name>
        <dbReference type="ChEBI" id="CHEBI:29105"/>
        <note>catalytic</note>
    </ligand>
</feature>
<evidence type="ECO:0000259" key="14">
    <source>
        <dbReference type="PROSITE" id="PS50862"/>
    </source>
</evidence>